<dbReference type="EMBL" id="CACSIO010000012">
    <property type="protein sequence ID" value="CAA0106347.1"/>
    <property type="molecule type" value="Genomic_DNA"/>
</dbReference>
<dbReference type="InterPro" id="IPR008914">
    <property type="entry name" value="PEBP"/>
</dbReference>
<sequence length="186" mass="20298">MIPKIRLLPTTLAFIAGVLMTSTASAFTLTSTDFKDGQRVPNEQVFNIEGCNGKNVSPQISWRDLPKGTKSVAVTLFDPDAVGNGWWHWIVIDIPASYNALKKGAGDKSSPQLPHEAQVVKNDYGLYQYSGPCPPKGSGKHRYQLTVYAMKDAVPGISADIAPATAAFLLRNEAIAKKTIEVYFER</sequence>
<evidence type="ECO:0008006" key="4">
    <source>
        <dbReference type="Google" id="ProtNLM"/>
    </source>
</evidence>
<protein>
    <recommendedName>
        <fullName evidence="4">Lipoprotein LppC</fullName>
    </recommendedName>
</protein>
<dbReference type="Pfam" id="PF01161">
    <property type="entry name" value="PBP"/>
    <property type="match status" value="1"/>
</dbReference>
<name>A0A5S9PPE4_9GAMM</name>
<evidence type="ECO:0000256" key="1">
    <source>
        <dbReference type="SAM" id="SignalP"/>
    </source>
</evidence>
<dbReference type="OrthoDB" id="9797506at2"/>
<dbReference type="AlphaFoldDB" id="A0A5S9PPE4"/>
<proteinExistence type="predicted"/>
<dbReference type="CDD" id="cd00865">
    <property type="entry name" value="PEBP_bact_arch"/>
    <property type="match status" value="1"/>
</dbReference>
<dbReference type="PANTHER" id="PTHR30289">
    <property type="entry name" value="UNCHARACTERIZED PROTEIN YBCL-RELATED"/>
    <property type="match status" value="1"/>
</dbReference>
<reference evidence="2 3" key="1">
    <citation type="submission" date="2019-11" db="EMBL/GenBank/DDBJ databases">
        <authorList>
            <person name="Holert J."/>
        </authorList>
    </citation>
    <scope>NUCLEOTIDE SEQUENCE [LARGE SCALE GENOMIC DNA]</scope>
    <source>
        <strain evidence="2">SB11_3</strain>
    </source>
</reference>
<accession>A0A5S9PPE4</accession>
<dbReference type="Gene3D" id="3.90.280.10">
    <property type="entry name" value="PEBP-like"/>
    <property type="match status" value="1"/>
</dbReference>
<keyword evidence="1" id="KW-0732">Signal</keyword>
<dbReference type="Proteomes" id="UP000441399">
    <property type="component" value="Unassembled WGS sequence"/>
</dbReference>
<keyword evidence="3" id="KW-1185">Reference proteome</keyword>
<evidence type="ECO:0000313" key="2">
    <source>
        <dbReference type="EMBL" id="CAA0106347.1"/>
    </source>
</evidence>
<dbReference type="PANTHER" id="PTHR30289:SF1">
    <property type="entry name" value="PEBP (PHOSPHATIDYLETHANOLAMINE-BINDING PROTEIN) FAMILY PROTEIN"/>
    <property type="match status" value="1"/>
</dbReference>
<dbReference type="NCBIfam" id="TIGR00481">
    <property type="entry name" value="YbhB/YbcL family Raf kinase inhibitor-like protein"/>
    <property type="match status" value="1"/>
</dbReference>
<organism evidence="2 3">
    <name type="scientific">BD1-7 clade bacterium</name>
    <dbReference type="NCBI Taxonomy" id="2029982"/>
    <lineage>
        <taxon>Bacteria</taxon>
        <taxon>Pseudomonadati</taxon>
        <taxon>Pseudomonadota</taxon>
        <taxon>Gammaproteobacteria</taxon>
        <taxon>Cellvibrionales</taxon>
        <taxon>Spongiibacteraceae</taxon>
        <taxon>BD1-7 clade</taxon>
    </lineage>
</organism>
<evidence type="ECO:0000313" key="3">
    <source>
        <dbReference type="Proteomes" id="UP000441399"/>
    </source>
</evidence>
<dbReference type="InterPro" id="IPR036610">
    <property type="entry name" value="PEBP-like_sf"/>
</dbReference>
<dbReference type="SUPFAM" id="SSF49777">
    <property type="entry name" value="PEBP-like"/>
    <property type="match status" value="1"/>
</dbReference>
<gene>
    <name evidence="2" type="ORF">OPDIPICF_01050</name>
</gene>
<dbReference type="InterPro" id="IPR005247">
    <property type="entry name" value="YbhB_YbcL/LppC-like"/>
</dbReference>
<feature type="chain" id="PRO_5025065214" description="Lipoprotein LppC" evidence="1">
    <location>
        <begin position="27"/>
        <end position="186"/>
    </location>
</feature>
<feature type="signal peptide" evidence="1">
    <location>
        <begin position="1"/>
        <end position="26"/>
    </location>
</feature>